<comment type="caution">
    <text evidence="1">The sequence shown here is derived from an EMBL/GenBank/DDBJ whole genome shotgun (WGS) entry which is preliminary data.</text>
</comment>
<evidence type="ECO:0000313" key="1">
    <source>
        <dbReference type="EMBL" id="KAF2569898.1"/>
    </source>
</evidence>
<dbReference type="EMBL" id="QGKW02001911">
    <property type="protein sequence ID" value="KAF2569898.1"/>
    <property type="molecule type" value="Genomic_DNA"/>
</dbReference>
<protein>
    <submittedName>
        <fullName evidence="1">Uncharacterized protein</fullName>
    </submittedName>
</protein>
<sequence length="78" mass="8903">MLLVTVLAEMLKDYTVVLAGALEYLFSPAPFPRRIRLHILYSLPFHRSSSSSPSFSYSSLHSYFVTQNLDVFFLSLTL</sequence>
<accession>A0A8S9IIZ5</accession>
<name>A0A8S9IIZ5_BRACR</name>
<reference evidence="1" key="1">
    <citation type="submission" date="2019-12" db="EMBL/GenBank/DDBJ databases">
        <title>Genome sequencing and annotation of Brassica cretica.</title>
        <authorList>
            <person name="Studholme D.J."/>
            <person name="Sarris P.F."/>
        </authorList>
    </citation>
    <scope>NUCLEOTIDE SEQUENCE</scope>
    <source>
        <strain evidence="1">PFS-001/15</strain>
        <strain evidence="2">PFS-102/07</strain>
        <tissue evidence="1">Leaf</tissue>
    </source>
</reference>
<evidence type="ECO:0000313" key="2">
    <source>
        <dbReference type="EMBL" id="KAF2602061.1"/>
    </source>
</evidence>
<dbReference type="AlphaFoldDB" id="A0A8S9IIZ5"/>
<proteinExistence type="predicted"/>
<dbReference type="Proteomes" id="UP000712281">
    <property type="component" value="Unassembled WGS sequence"/>
</dbReference>
<dbReference type="EMBL" id="QGKY02000094">
    <property type="protein sequence ID" value="KAF2602061.1"/>
    <property type="molecule type" value="Genomic_DNA"/>
</dbReference>
<organism evidence="1 3">
    <name type="scientific">Brassica cretica</name>
    <name type="common">Mustard</name>
    <dbReference type="NCBI Taxonomy" id="69181"/>
    <lineage>
        <taxon>Eukaryota</taxon>
        <taxon>Viridiplantae</taxon>
        <taxon>Streptophyta</taxon>
        <taxon>Embryophyta</taxon>
        <taxon>Tracheophyta</taxon>
        <taxon>Spermatophyta</taxon>
        <taxon>Magnoliopsida</taxon>
        <taxon>eudicotyledons</taxon>
        <taxon>Gunneridae</taxon>
        <taxon>Pentapetalae</taxon>
        <taxon>rosids</taxon>
        <taxon>malvids</taxon>
        <taxon>Brassicales</taxon>
        <taxon>Brassicaceae</taxon>
        <taxon>Brassiceae</taxon>
        <taxon>Brassica</taxon>
    </lineage>
</organism>
<evidence type="ECO:0000313" key="3">
    <source>
        <dbReference type="Proteomes" id="UP000712281"/>
    </source>
</evidence>
<dbReference type="PANTHER" id="PTHR48175">
    <property type="entry name" value="OS04G0581700 PROTEIN"/>
    <property type="match status" value="1"/>
</dbReference>
<gene>
    <name evidence="1" type="ORF">F2Q68_00026644</name>
    <name evidence="2" type="ORF">F2Q70_00027114</name>
</gene>
<dbReference type="PANTHER" id="PTHR48175:SF3">
    <property type="entry name" value="OS04G0581700 PROTEIN"/>
    <property type="match status" value="1"/>
</dbReference>